<evidence type="ECO:0000313" key="1">
    <source>
        <dbReference type="EMBL" id="MFC1408796.1"/>
    </source>
</evidence>
<name>A0ABV6V4Z6_9ACTN</name>
<dbReference type="CDD" id="cd01127">
    <property type="entry name" value="TrwB_TraG_TraD_VirD4"/>
    <property type="match status" value="1"/>
</dbReference>
<comment type="caution">
    <text evidence="1">The sequence shown here is derived from an EMBL/GenBank/DDBJ whole genome shotgun (WGS) entry which is preliminary data.</text>
</comment>
<dbReference type="EMBL" id="JBHEZX010000002">
    <property type="protein sequence ID" value="MFC1408796.1"/>
    <property type="molecule type" value="Genomic_DNA"/>
</dbReference>
<organism evidence="1 2">
    <name type="scientific">Streptacidiphilus alkalitolerans</name>
    <dbReference type="NCBI Taxonomy" id="3342712"/>
    <lineage>
        <taxon>Bacteria</taxon>
        <taxon>Bacillati</taxon>
        <taxon>Actinomycetota</taxon>
        <taxon>Actinomycetes</taxon>
        <taxon>Kitasatosporales</taxon>
        <taxon>Streptomycetaceae</taxon>
        <taxon>Streptacidiphilus</taxon>
    </lineage>
</organism>
<dbReference type="Proteomes" id="UP001592582">
    <property type="component" value="Unassembled WGS sequence"/>
</dbReference>
<evidence type="ECO:0000313" key="2">
    <source>
        <dbReference type="Proteomes" id="UP001592582"/>
    </source>
</evidence>
<protein>
    <submittedName>
        <fullName evidence="1">Type IV secretory system conjugative DNA transfer family protein</fullName>
    </submittedName>
</protein>
<reference evidence="1 2" key="1">
    <citation type="submission" date="2024-09" db="EMBL/GenBank/DDBJ databases">
        <authorList>
            <person name="Lee S.D."/>
        </authorList>
    </citation>
    <scope>NUCLEOTIDE SEQUENCE [LARGE SCALE GENOMIC DNA]</scope>
    <source>
        <strain evidence="1 2">N1-1</strain>
    </source>
</reference>
<gene>
    <name evidence="1" type="ORF">ACEZDG_05830</name>
</gene>
<dbReference type="InterPro" id="IPR003688">
    <property type="entry name" value="TraG/VirD4"/>
</dbReference>
<accession>A0ABV6V4Z6</accession>
<dbReference type="Gene3D" id="3.40.50.300">
    <property type="entry name" value="P-loop containing nucleotide triphosphate hydrolases"/>
    <property type="match status" value="1"/>
</dbReference>
<dbReference type="InterPro" id="IPR027417">
    <property type="entry name" value="P-loop_NTPase"/>
</dbReference>
<keyword evidence="2" id="KW-1185">Reference proteome</keyword>
<dbReference type="Pfam" id="PF02534">
    <property type="entry name" value="T4SS-DNA_transf"/>
    <property type="match status" value="1"/>
</dbReference>
<proteinExistence type="predicted"/>
<sequence>MSGMDGLDPTALLLGRADRSGFVVADRDSHVLTIAPNRSGRVQHCLIPNLLTYPGRIVAVDLGGQAYAATAEARRRMGHTVVRLDPFGVTGPETDALDPLDLLDGLEEPALATACHDLAGLLPLRPSFGDVVEAEAFGLLSGLIGYHFAVPEKRSFDEIHSTLNTDDVVYSLAVVLDTAGGRIRKTSYEEIASFLRREEKARDRILARLTSQFTALGNPEVRRTLRQSTVSLADLAAGQPVTVYLILPVEQLEIHAVLLRLWIGTLLHRVSGSRGDAVPPALFLLDHTAELGPFPLLDSVLRTGAERNGYRIWTFWHDLHQLRATYPGSWPAIVSGSGAVQVFGTSDAAAASEVEDLLGLPANEVWSLGPEEQLVRLDAVRRVGKLDPEDGLLAG</sequence>
<dbReference type="PANTHER" id="PTHR37937">
    <property type="entry name" value="CONJUGATIVE TRANSFER: DNA TRANSPORT"/>
    <property type="match status" value="1"/>
</dbReference>
<dbReference type="SUPFAM" id="SSF52540">
    <property type="entry name" value="P-loop containing nucleoside triphosphate hydrolases"/>
    <property type="match status" value="1"/>
</dbReference>
<dbReference type="InterPro" id="IPR051539">
    <property type="entry name" value="T4SS-coupling_protein"/>
</dbReference>
<dbReference type="PANTHER" id="PTHR37937:SF1">
    <property type="entry name" value="CONJUGATIVE TRANSFER: DNA TRANSPORT"/>
    <property type="match status" value="1"/>
</dbReference>